<protein>
    <submittedName>
        <fullName evidence="1">Uncharacterized protein</fullName>
    </submittedName>
</protein>
<dbReference type="EMBL" id="HG992981">
    <property type="protein sequence ID" value="CAE7175771.1"/>
    <property type="molecule type" value="Genomic_DNA"/>
</dbReference>
<evidence type="ECO:0000313" key="1">
    <source>
        <dbReference type="EMBL" id="CAE7175771.1"/>
    </source>
</evidence>
<reference evidence="1" key="1">
    <citation type="submission" date="2021-02" db="EMBL/GenBank/DDBJ databases">
        <authorList>
            <person name="Syme A R."/>
            <person name="Syme A R."/>
            <person name="Moolhuijzen P."/>
        </authorList>
    </citation>
    <scope>NUCLEOTIDE SEQUENCE</scope>
    <source>
        <strain evidence="1">W1-1</strain>
    </source>
</reference>
<name>A0A6S6W1L0_9PLEO</name>
<proteinExistence type="predicted"/>
<dbReference type="Proteomes" id="UP000472372">
    <property type="component" value="Chromosome 5"/>
</dbReference>
<gene>
    <name evidence="1" type="ORF">PTTW11_05875</name>
</gene>
<dbReference type="AlphaFoldDB" id="A0A6S6W1L0"/>
<accession>A0A6S6W1L0</accession>
<organism evidence="1 2">
    <name type="scientific">Pyrenophora teres f. teres</name>
    <dbReference type="NCBI Taxonomy" id="97479"/>
    <lineage>
        <taxon>Eukaryota</taxon>
        <taxon>Fungi</taxon>
        <taxon>Dikarya</taxon>
        <taxon>Ascomycota</taxon>
        <taxon>Pezizomycotina</taxon>
        <taxon>Dothideomycetes</taxon>
        <taxon>Pleosporomycetidae</taxon>
        <taxon>Pleosporales</taxon>
        <taxon>Pleosporineae</taxon>
        <taxon>Pleosporaceae</taxon>
        <taxon>Pyrenophora</taxon>
    </lineage>
</organism>
<sequence length="92" mass="9817">MRFILSILLASTAALAQDAPVFNGCGYAVLDESYYNCGDVSACNVLGIDCYTACRRAGTDDGPDSFLMATEANSHNPDRCGCRCVLVRDTIP</sequence>
<evidence type="ECO:0000313" key="2">
    <source>
        <dbReference type="Proteomes" id="UP000472372"/>
    </source>
</evidence>